<dbReference type="GO" id="GO:0005737">
    <property type="term" value="C:cytoplasm"/>
    <property type="evidence" value="ECO:0007669"/>
    <property type="project" value="TreeGrafter"/>
</dbReference>
<evidence type="ECO:0000313" key="3">
    <source>
        <dbReference type="EMBL" id="PZQ13066.1"/>
    </source>
</evidence>
<dbReference type="InterPro" id="IPR036812">
    <property type="entry name" value="NAD(P)_OxRdtase_dom_sf"/>
</dbReference>
<comment type="caution">
    <text evidence="3">The sequence shown here is derived from an EMBL/GenBank/DDBJ whole genome shotgun (WGS) entry which is preliminary data.</text>
</comment>
<gene>
    <name evidence="3" type="ORF">DI565_15505</name>
</gene>
<dbReference type="GO" id="GO:0016491">
    <property type="term" value="F:oxidoreductase activity"/>
    <property type="evidence" value="ECO:0007669"/>
    <property type="project" value="UniProtKB-KW"/>
</dbReference>
<dbReference type="InterPro" id="IPR050791">
    <property type="entry name" value="Aldo-Keto_reductase"/>
</dbReference>
<sequence length="292" mass="31776">MSDITAKASGQFSIGDYRINRLGFGAMRITGEGIWGKPADQEGALATLKRLPELGVNFIDTADSYGPFVSEVAVRKALKPYSEMLIATKGGLVRNGPGVWLPVGRPEYLRQCVLMSMRRLSLESIGLWQLHRIDPKVPREEQFEVIRDMQKEGLIEHAGLSEVSVEDIEAAQKYFTVATVQNRYNLVDRTSEDVLNHCEKNGIGFIPWFPLAAGALAKPGSVLDTIAKKVGASPSQTALAWVLKRSPVMLPIPGTSKVKHLEENVAAASIVLSDADFAALDEQGKAEFGKAA</sequence>
<accession>A0A2W5K7B9</accession>
<dbReference type="PANTHER" id="PTHR43625:SF40">
    <property type="entry name" value="ALDO-KETO REDUCTASE YAKC [NADP(+)]"/>
    <property type="match status" value="1"/>
</dbReference>
<protein>
    <submittedName>
        <fullName evidence="3">Oxidoreductase</fullName>
    </submittedName>
</protein>
<dbReference type="AlphaFoldDB" id="A0A2W5K7B9"/>
<dbReference type="EMBL" id="QFPN01000008">
    <property type="protein sequence ID" value="PZQ13066.1"/>
    <property type="molecule type" value="Genomic_DNA"/>
</dbReference>
<dbReference type="PANTHER" id="PTHR43625">
    <property type="entry name" value="AFLATOXIN B1 ALDEHYDE REDUCTASE"/>
    <property type="match status" value="1"/>
</dbReference>
<dbReference type="SUPFAM" id="SSF51430">
    <property type="entry name" value="NAD(P)-linked oxidoreductase"/>
    <property type="match status" value="1"/>
</dbReference>
<dbReference type="CDD" id="cd19088">
    <property type="entry name" value="AKR_AKR13B1"/>
    <property type="match status" value="1"/>
</dbReference>
<keyword evidence="1" id="KW-0560">Oxidoreductase</keyword>
<dbReference type="Pfam" id="PF00248">
    <property type="entry name" value="Aldo_ket_red"/>
    <property type="match status" value="1"/>
</dbReference>
<evidence type="ECO:0000259" key="2">
    <source>
        <dbReference type="Pfam" id="PF00248"/>
    </source>
</evidence>
<organism evidence="3 4">
    <name type="scientific">Ancylobacter novellus</name>
    <name type="common">Thiobacillus novellus</name>
    <dbReference type="NCBI Taxonomy" id="921"/>
    <lineage>
        <taxon>Bacteria</taxon>
        <taxon>Pseudomonadati</taxon>
        <taxon>Pseudomonadota</taxon>
        <taxon>Alphaproteobacteria</taxon>
        <taxon>Hyphomicrobiales</taxon>
        <taxon>Xanthobacteraceae</taxon>
        <taxon>Ancylobacter</taxon>
    </lineage>
</organism>
<dbReference type="InterPro" id="IPR023210">
    <property type="entry name" value="NADP_OxRdtase_dom"/>
</dbReference>
<dbReference type="Gene3D" id="3.20.20.100">
    <property type="entry name" value="NADP-dependent oxidoreductase domain"/>
    <property type="match status" value="1"/>
</dbReference>
<reference evidence="3 4" key="1">
    <citation type="submission" date="2017-08" db="EMBL/GenBank/DDBJ databases">
        <title>Infants hospitalized years apart are colonized by the same room-sourced microbial strains.</title>
        <authorList>
            <person name="Brooks B."/>
            <person name="Olm M.R."/>
            <person name="Firek B.A."/>
            <person name="Baker R."/>
            <person name="Thomas B.C."/>
            <person name="Morowitz M.J."/>
            <person name="Banfield J.F."/>
        </authorList>
    </citation>
    <scope>NUCLEOTIDE SEQUENCE [LARGE SCALE GENOMIC DNA]</scope>
    <source>
        <strain evidence="3">S2_005_003_R2_43</strain>
    </source>
</reference>
<name>A0A2W5K7B9_ANCNO</name>
<evidence type="ECO:0000256" key="1">
    <source>
        <dbReference type="ARBA" id="ARBA00023002"/>
    </source>
</evidence>
<evidence type="ECO:0000313" key="4">
    <source>
        <dbReference type="Proteomes" id="UP000249577"/>
    </source>
</evidence>
<feature type="domain" description="NADP-dependent oxidoreductase" evidence="2">
    <location>
        <begin position="21"/>
        <end position="282"/>
    </location>
</feature>
<proteinExistence type="predicted"/>
<dbReference type="Proteomes" id="UP000249577">
    <property type="component" value="Unassembled WGS sequence"/>
</dbReference>